<evidence type="ECO:0000259" key="3">
    <source>
        <dbReference type="Pfam" id="PF13514"/>
    </source>
</evidence>
<feature type="domain" description="YhaN AAA" evidence="3">
    <location>
        <begin position="1"/>
        <end position="204"/>
    </location>
</feature>
<keyword evidence="1" id="KW-0175">Coiled coil</keyword>
<reference evidence="4 5" key="1">
    <citation type="submission" date="2014-12" db="EMBL/GenBank/DDBJ databases">
        <title>Comparative genomics of the lactic acid bacteria isolated from the honey bee gut.</title>
        <authorList>
            <person name="Ellegaard K.M."/>
            <person name="Tamarit D."/>
            <person name="Javelind E."/>
            <person name="Olofsson T."/>
            <person name="Andersson S.G."/>
            <person name="Vasquez A."/>
        </authorList>
    </citation>
    <scope>NUCLEOTIDE SEQUENCE [LARGE SCALE GENOMIC DNA]</scope>
    <source>
        <strain evidence="4 5">Hon2</strain>
    </source>
</reference>
<feature type="coiled-coil region" evidence="1">
    <location>
        <begin position="184"/>
        <end position="235"/>
    </location>
</feature>
<evidence type="ECO:0000313" key="5">
    <source>
        <dbReference type="Proteomes" id="UP000033695"/>
    </source>
</evidence>
<dbReference type="SUPFAM" id="SSF52540">
    <property type="entry name" value="P-loop containing nucleoside triphosphate hydrolases"/>
    <property type="match status" value="1"/>
</dbReference>
<protein>
    <recommendedName>
        <fullName evidence="3">YhaN AAA domain-containing protein</fullName>
    </recommendedName>
</protein>
<accession>A0A0F4KR16</accession>
<dbReference type="HOGENOM" id="CLU_006135_1_0_9"/>
<keyword evidence="2" id="KW-0812">Transmembrane</keyword>
<keyword evidence="2" id="KW-1133">Transmembrane helix</keyword>
<dbReference type="Proteomes" id="UP000033695">
    <property type="component" value="Unassembled WGS sequence"/>
</dbReference>
<proteinExistence type="predicted"/>
<dbReference type="EMBL" id="JXBZ01000005">
    <property type="protein sequence ID" value="KJY49112.1"/>
    <property type="molecule type" value="Genomic_DNA"/>
</dbReference>
<keyword evidence="2" id="KW-0472">Membrane</keyword>
<dbReference type="STRING" id="1218508.JG29_05610"/>
<dbReference type="PANTHER" id="PTHR41259:SF1">
    <property type="entry name" value="DOUBLE-STRAND BREAK REPAIR RAD50 ATPASE, PUTATIVE-RELATED"/>
    <property type="match status" value="1"/>
</dbReference>
<feature type="transmembrane region" description="Helical" evidence="2">
    <location>
        <begin position="387"/>
        <end position="406"/>
    </location>
</feature>
<keyword evidence="5" id="KW-1185">Reference proteome</keyword>
<comment type="caution">
    <text evidence="4">The sequence shown here is derived from an EMBL/GenBank/DDBJ whole genome shotgun (WGS) entry which is preliminary data.</text>
</comment>
<feature type="coiled-coil region" evidence="1">
    <location>
        <begin position="546"/>
        <end position="653"/>
    </location>
</feature>
<evidence type="ECO:0000256" key="1">
    <source>
        <dbReference type="SAM" id="Coils"/>
    </source>
</evidence>
<name>A0A0F4KR16_9LACO</name>
<dbReference type="InterPro" id="IPR027417">
    <property type="entry name" value="P-loop_NTPase"/>
</dbReference>
<sequence>MRITGVNIYGFGCWVDTQLNFQSDYQIICGNNETGKTTLLYFIRSILFGFASARGQEKYWRYLPHISNQYGGEIYALDATQNQWVIQRVKNKKTEKLQVFKNNQAVSAELYQKWLQPMTADLFAQTNFINRESLEQVYKLSADELLERILALGVIGSNEWLQLRQKMQKEANSLYRPRGRKQPLNLLLKKREELNDNLKQVAEENQHYQQLLRQKEQLKNQQVQLRAQQQSAQQAVDYWLTLQQQWEQYAEWQQLKQQLQSSLAISHEEERDFYKYKQQIQTDQQIIDSLQQQNRQLTLQQAQQLEYFTAHQTDFDNLQRQCGQLQTQAQNLKTTLQPQQQQLQQQQQELLQQNPHLATTAQPLTTKQLQNFQQLLKKNHSRMRKKSLVVVLVSVIVASFLMIAGLVITHHWILPAIVGCLFLLGNVWFLTKKPFHWATTKFTKPIINFKHEAGVDELTNQEVISLQGTITQLAHLRRQQQANQKQIAQYDCSYQKWQQQVKQLLSVKAPQIIDFAFFTTSYQKYQHLVELKKLQTANLQEVAPKINEFKQDLHKQQQQLQNLRHKYHLLTDQELDLLIQHQKKRQQQVQRLAVLEENLKLVLADLQKINSAQQLTQKQHQAQQDLKKVQQELNQNTQQQAQLQAQAQQLAHDNTYQQLVQAIEFNNTDLLDTFKQWLSNTMAVDWINTTLNVASANRFPRLIKQAEEFFKLLTDGHYIQIKFTPNQLVLLTADHDSFDVHELSQGTAAQLYLALDLAFIAEIADLTVMPILIDDALVDFDQSRQNNISKIIKHLAKTTQVIYVCTADKTAALFPMDHVLKLKG</sequence>
<feature type="transmembrane region" description="Helical" evidence="2">
    <location>
        <begin position="412"/>
        <end position="431"/>
    </location>
</feature>
<dbReference type="InterPro" id="IPR038734">
    <property type="entry name" value="YhaN_AAA"/>
</dbReference>
<dbReference type="PANTHER" id="PTHR41259">
    <property type="entry name" value="DOUBLE-STRAND BREAK REPAIR RAD50 ATPASE, PUTATIVE-RELATED"/>
    <property type="match status" value="1"/>
</dbReference>
<dbReference type="Gene3D" id="3.40.50.300">
    <property type="entry name" value="P-loop containing nucleotide triphosphate hydrolases"/>
    <property type="match status" value="2"/>
</dbReference>
<dbReference type="PATRIC" id="fig|1218508.4.peg.576"/>
<evidence type="ECO:0000256" key="2">
    <source>
        <dbReference type="SAM" id="Phobius"/>
    </source>
</evidence>
<dbReference type="RefSeq" id="WP_045922419.1">
    <property type="nucleotide sequence ID" value="NZ_JBHTHW010000003.1"/>
</dbReference>
<evidence type="ECO:0000313" key="4">
    <source>
        <dbReference type="EMBL" id="KJY49112.1"/>
    </source>
</evidence>
<gene>
    <name evidence="4" type="ORF">JG29_05610</name>
</gene>
<organism evidence="4 5">
    <name type="scientific">Bombilactobacillus mellis</name>
    <dbReference type="NCBI Taxonomy" id="1218508"/>
    <lineage>
        <taxon>Bacteria</taxon>
        <taxon>Bacillati</taxon>
        <taxon>Bacillota</taxon>
        <taxon>Bacilli</taxon>
        <taxon>Lactobacillales</taxon>
        <taxon>Lactobacillaceae</taxon>
        <taxon>Bombilactobacillus</taxon>
    </lineage>
</organism>
<feature type="coiled-coil region" evidence="1">
    <location>
        <begin position="280"/>
        <end position="349"/>
    </location>
</feature>
<dbReference type="AlphaFoldDB" id="A0A0F4KR16"/>
<dbReference type="Pfam" id="PF13514">
    <property type="entry name" value="AAA_27"/>
    <property type="match status" value="1"/>
</dbReference>